<dbReference type="PANTHER" id="PTHR47466:SF1">
    <property type="entry name" value="METALLOPROTEASE MEP1 (AFU_ORTHOLOGUE AFUA_1G07730)-RELATED"/>
    <property type="match status" value="1"/>
</dbReference>
<evidence type="ECO:0000259" key="10">
    <source>
        <dbReference type="Pfam" id="PF18962"/>
    </source>
</evidence>
<feature type="domain" description="Peptidase M43 pregnancy-associated plasma-A" evidence="9">
    <location>
        <begin position="191"/>
        <end position="337"/>
    </location>
</feature>
<organism evidence="11 12">
    <name type="scientific">Shivajiella indica</name>
    <dbReference type="NCBI Taxonomy" id="872115"/>
    <lineage>
        <taxon>Bacteria</taxon>
        <taxon>Pseudomonadati</taxon>
        <taxon>Bacteroidota</taxon>
        <taxon>Cytophagia</taxon>
        <taxon>Cytophagales</taxon>
        <taxon>Cyclobacteriaceae</taxon>
        <taxon>Shivajiella</taxon>
    </lineage>
</organism>
<comment type="caution">
    <text evidence="11">The sequence shown here is derived from an EMBL/GenBank/DDBJ whole genome shotgun (WGS) entry which is preliminary data.</text>
</comment>
<accession>A0ABW5B925</accession>
<keyword evidence="2" id="KW-0645">Protease</keyword>
<evidence type="ECO:0000256" key="7">
    <source>
        <dbReference type="ARBA" id="ARBA00023049"/>
    </source>
</evidence>
<dbReference type="Proteomes" id="UP001597414">
    <property type="component" value="Unassembled WGS sequence"/>
</dbReference>
<dbReference type="RefSeq" id="WP_380801371.1">
    <property type="nucleotide sequence ID" value="NZ_JBHUIV010000010.1"/>
</dbReference>
<evidence type="ECO:0000256" key="4">
    <source>
        <dbReference type="ARBA" id="ARBA00022729"/>
    </source>
</evidence>
<keyword evidence="6" id="KW-0862">Zinc</keyword>
<dbReference type="NCBIfam" id="TIGR04183">
    <property type="entry name" value="Por_Secre_tail"/>
    <property type="match status" value="1"/>
</dbReference>
<dbReference type="SUPFAM" id="SSF55486">
    <property type="entry name" value="Metalloproteases ('zincins'), catalytic domain"/>
    <property type="match status" value="1"/>
</dbReference>
<keyword evidence="5" id="KW-0378">Hydrolase</keyword>
<proteinExistence type="inferred from homology"/>
<evidence type="ECO:0000256" key="8">
    <source>
        <dbReference type="ARBA" id="ARBA00023157"/>
    </source>
</evidence>
<evidence type="ECO:0000259" key="9">
    <source>
        <dbReference type="Pfam" id="PF05572"/>
    </source>
</evidence>
<dbReference type="CDD" id="cd04275">
    <property type="entry name" value="ZnMc_pappalysin_like"/>
    <property type="match status" value="1"/>
</dbReference>
<keyword evidence="3" id="KW-0479">Metal-binding</keyword>
<dbReference type="EMBL" id="JBHUIV010000010">
    <property type="protein sequence ID" value="MFD2201453.1"/>
    <property type="molecule type" value="Genomic_DNA"/>
</dbReference>
<keyword evidence="8" id="KW-1015">Disulfide bond</keyword>
<evidence type="ECO:0000256" key="3">
    <source>
        <dbReference type="ARBA" id="ARBA00022723"/>
    </source>
</evidence>
<gene>
    <name evidence="11" type="ORF">ACFSKV_07735</name>
</gene>
<dbReference type="Pfam" id="PF18962">
    <property type="entry name" value="Por_Secre_tail"/>
    <property type="match status" value="1"/>
</dbReference>
<sequence>MRDSISKKRISFSLSFFLFLISNFSISQTFFGRDFQHIHDEKCAAVHLEQMQEEELGIYGSKDYFESWIQGKIRESREKPKSYLRTAEEVRLIPVVVHVIHTGTPIGQGPNISKEQIESQIRSLNEDYRRLNPDAAQTPDEFLNVAADARIEFVLAKQDPRGLPTDGINRVLGPKTSYDPNDAGLIGQIALWPPEEYMNIWVVPLVSPLIGYATFPISDLPGLNFPPTARERDGVTVDYRYFGSGGAAVAGSKGRTLTHEVGHFFGLRHIWGDGDCSVDDFVEDTPDQDGPNTICRTAPRVTCNTRDMVENFMDYTTDICMNLFTIGQIERFDAVLANSPRRASLVNGRATLEPVLQPNDLSFDRIINPQDFLCDLNIVPEIIVFNAGVNQITSARVEIRNNNTVLQTLDFALDLATGDLDTLRFNPIVLNAGTNSFQANILLVNNSSDPVQGNNSIASNPLLQPELNLPYALNLSEFGNSWIVDNPDGLLTWERSSISINGQTQEAIRVQNYEYDAAGELDYFISPQINLTEFPNAQLTFKMAHAPYNAQGFGDFLYVAISTDCGNTFEIINAPYNKDRTFLTTSEPTLNEFIPTQEEEFRREIVNLAPFSEFGNVRIAFINRNGYGNNIYIKDVEILTEETYNYSVKLTQLVSPTPISNGLNEQESIEILNTGNLPVSGFIFRRRRGNSPAQSFVARGTALNPGETTLVNLPRSTNTGLNQLTYILDFPNFDQNPKTGNQLTEFVLVNDETIRAPWRQYFENMINIAPWQTINPENNRTAWELLPLQTGSTSSNAIRLAPSSGENSFWLGSPIFDMRVSTQGALFFDRAAGFVSENTIMKVLASADGGVNYQEVFRKSGNELTTVQSEEANPNNPAEFVREYVNLTDFAGEGKSVVRVAIVVEGGSESNSSIYLDNLELFLSANPEPVNPGENNTLIYPNPSRGLFNVAFNLERFETVNIQIISSTGALLHDMDYPNTLNQTYTFSPEVFSKGFFFMKITSQSISQTKKLIIN</sequence>
<dbReference type="PANTHER" id="PTHR47466">
    <property type="match status" value="1"/>
</dbReference>
<dbReference type="InterPro" id="IPR024079">
    <property type="entry name" value="MetalloPept_cat_dom_sf"/>
</dbReference>
<dbReference type="Gene3D" id="3.40.390.10">
    <property type="entry name" value="Collagenase (Catalytic Domain)"/>
    <property type="match status" value="1"/>
</dbReference>
<evidence type="ECO:0000313" key="11">
    <source>
        <dbReference type="EMBL" id="MFD2201453.1"/>
    </source>
</evidence>
<reference evidence="12" key="1">
    <citation type="journal article" date="2019" name="Int. J. Syst. Evol. Microbiol.">
        <title>The Global Catalogue of Microorganisms (GCM) 10K type strain sequencing project: providing services to taxonomists for standard genome sequencing and annotation.</title>
        <authorList>
            <consortium name="The Broad Institute Genomics Platform"/>
            <consortium name="The Broad Institute Genome Sequencing Center for Infectious Disease"/>
            <person name="Wu L."/>
            <person name="Ma J."/>
        </authorList>
    </citation>
    <scope>NUCLEOTIDE SEQUENCE [LARGE SCALE GENOMIC DNA]</scope>
    <source>
        <strain evidence="12">KCTC 19812</strain>
    </source>
</reference>
<keyword evidence="7" id="KW-0482">Metalloprotease</keyword>
<protein>
    <submittedName>
        <fullName evidence="11">Choice-of-anchor J domain-containing protein</fullName>
    </submittedName>
</protein>
<dbReference type="InterPro" id="IPR008754">
    <property type="entry name" value="Peptidase_M43"/>
</dbReference>
<evidence type="ECO:0000313" key="12">
    <source>
        <dbReference type="Proteomes" id="UP001597414"/>
    </source>
</evidence>
<evidence type="ECO:0000256" key="5">
    <source>
        <dbReference type="ARBA" id="ARBA00022801"/>
    </source>
</evidence>
<dbReference type="NCBIfam" id="NF038128">
    <property type="entry name" value="choice_anch_J"/>
    <property type="match status" value="1"/>
</dbReference>
<dbReference type="InterPro" id="IPR026444">
    <property type="entry name" value="Secre_tail"/>
</dbReference>
<keyword evidence="4" id="KW-0732">Signal</keyword>
<comment type="similarity">
    <text evidence="1">Belongs to the peptidase M43B family.</text>
</comment>
<evidence type="ECO:0000256" key="2">
    <source>
        <dbReference type="ARBA" id="ARBA00022670"/>
    </source>
</evidence>
<feature type="domain" description="Secretion system C-terminal sorting" evidence="10">
    <location>
        <begin position="939"/>
        <end position="1014"/>
    </location>
</feature>
<keyword evidence="12" id="KW-1185">Reference proteome</keyword>
<name>A0ABW5B925_9BACT</name>
<dbReference type="Pfam" id="PF05572">
    <property type="entry name" value="Peptidase_M43"/>
    <property type="match status" value="1"/>
</dbReference>
<evidence type="ECO:0000256" key="1">
    <source>
        <dbReference type="ARBA" id="ARBA00008721"/>
    </source>
</evidence>
<dbReference type="Gene3D" id="2.60.120.200">
    <property type="match status" value="1"/>
</dbReference>
<evidence type="ECO:0000256" key="6">
    <source>
        <dbReference type="ARBA" id="ARBA00022833"/>
    </source>
</evidence>